<gene>
    <name evidence="1" type="ORF">FPRO05_07196</name>
</gene>
<dbReference type="Proteomes" id="UP000251714">
    <property type="component" value="Unassembled WGS sequence"/>
</dbReference>
<comment type="caution">
    <text evidence="1">The sequence shown here is derived from an EMBL/GenBank/DDBJ whole genome shotgun (WGS) entry which is preliminary data.</text>
</comment>
<evidence type="ECO:0000313" key="1">
    <source>
        <dbReference type="EMBL" id="RBA08916.1"/>
    </source>
</evidence>
<evidence type="ECO:0000313" key="2">
    <source>
        <dbReference type="Proteomes" id="UP000251714"/>
    </source>
</evidence>
<reference evidence="1 2" key="1">
    <citation type="submission" date="2017-12" db="EMBL/GenBank/DDBJ databases">
        <title>Genome sequence of the mycotoxigenic crop pathogen Fusarium proliferatum, strain ITEM 2341 from Date Palm.</title>
        <authorList>
            <person name="Almiman B.F."/>
            <person name="Shittu T.A."/>
            <person name="Muthumeenakshi S."/>
            <person name="Baroncelli R."/>
            <person name="Sreenivasaprasada S."/>
        </authorList>
    </citation>
    <scope>NUCLEOTIDE SEQUENCE [LARGE SCALE GENOMIC DNA]</scope>
    <source>
        <strain evidence="1 2">ITEM 2341</strain>
    </source>
</reference>
<protein>
    <submittedName>
        <fullName evidence="1">Uncharacterized protein</fullName>
    </submittedName>
</protein>
<dbReference type="AlphaFoldDB" id="A0A365MK73"/>
<accession>A0A365MK73</accession>
<organism evidence="1 2">
    <name type="scientific">Gibberella intermedia</name>
    <name type="common">Bulb rot disease fungus</name>
    <name type="synonym">Fusarium proliferatum</name>
    <dbReference type="NCBI Taxonomy" id="948311"/>
    <lineage>
        <taxon>Eukaryota</taxon>
        <taxon>Fungi</taxon>
        <taxon>Dikarya</taxon>
        <taxon>Ascomycota</taxon>
        <taxon>Pezizomycotina</taxon>
        <taxon>Sordariomycetes</taxon>
        <taxon>Hypocreomycetidae</taxon>
        <taxon>Hypocreales</taxon>
        <taxon>Nectriaceae</taxon>
        <taxon>Fusarium</taxon>
        <taxon>Fusarium fujikuroi species complex</taxon>
    </lineage>
</organism>
<name>A0A365MK73_GIBIN</name>
<sequence>MADSESNTVVGEEQYEEARKNWLDTAKVAQQAKNEAKQKYNETGPGTPFVEWLLRKLAEEQRTVEAEYQL</sequence>
<dbReference type="EMBL" id="PKMI01000094">
    <property type="protein sequence ID" value="RBA08916.1"/>
    <property type="molecule type" value="Genomic_DNA"/>
</dbReference>
<proteinExistence type="predicted"/>